<dbReference type="Pfam" id="PF07508">
    <property type="entry name" value="Recombinase"/>
    <property type="match status" value="1"/>
</dbReference>
<dbReference type="CDD" id="cd00338">
    <property type="entry name" value="Ser_Recombinase"/>
    <property type="match status" value="1"/>
</dbReference>
<dbReference type="PROSITE" id="PS51737">
    <property type="entry name" value="RECOMBINASE_DNA_BIND"/>
    <property type="match status" value="1"/>
</dbReference>
<dbReference type="InterPro" id="IPR006119">
    <property type="entry name" value="Resolv_N"/>
</dbReference>
<evidence type="ECO:0000259" key="2">
    <source>
        <dbReference type="PROSITE" id="PS51736"/>
    </source>
</evidence>
<dbReference type="SMART" id="SM00857">
    <property type="entry name" value="Resolvase"/>
    <property type="match status" value="1"/>
</dbReference>
<dbReference type="AlphaFoldDB" id="A0A934QGL6"/>
<dbReference type="InterPro" id="IPR050639">
    <property type="entry name" value="SSR_resolvase"/>
</dbReference>
<dbReference type="InterPro" id="IPR025827">
    <property type="entry name" value="Zn_ribbon_recom_dom"/>
</dbReference>
<evidence type="ECO:0000313" key="5">
    <source>
        <dbReference type="Proteomes" id="UP000778970"/>
    </source>
</evidence>
<keyword evidence="1" id="KW-0175">Coiled coil</keyword>
<dbReference type="Proteomes" id="UP000778970">
    <property type="component" value="Unassembled WGS sequence"/>
</dbReference>
<dbReference type="Gene3D" id="3.90.1750.20">
    <property type="entry name" value="Putative Large Serine Recombinase, Chain B, Domain 2"/>
    <property type="match status" value="1"/>
</dbReference>
<comment type="caution">
    <text evidence="4">The sequence shown here is derived from an EMBL/GenBank/DDBJ whole genome shotgun (WGS) entry which is preliminary data.</text>
</comment>
<dbReference type="Pfam" id="PF13408">
    <property type="entry name" value="Zn_ribbon_recom"/>
    <property type="match status" value="1"/>
</dbReference>
<feature type="coiled-coil region" evidence="1">
    <location>
        <begin position="402"/>
        <end position="449"/>
    </location>
</feature>
<name>A0A934QGL6_9PROT</name>
<dbReference type="PANTHER" id="PTHR30461:SF23">
    <property type="entry name" value="DNA RECOMBINASE-RELATED"/>
    <property type="match status" value="1"/>
</dbReference>
<dbReference type="PROSITE" id="PS51736">
    <property type="entry name" value="RECOMBINASES_3"/>
    <property type="match status" value="1"/>
</dbReference>
<feature type="domain" description="Resolvase/invertase-type recombinase catalytic" evidence="2">
    <location>
        <begin position="13"/>
        <end position="158"/>
    </location>
</feature>
<dbReference type="InterPro" id="IPR038109">
    <property type="entry name" value="DNA_bind_recomb_sf"/>
</dbReference>
<dbReference type="GO" id="GO:0003677">
    <property type="term" value="F:DNA binding"/>
    <property type="evidence" value="ECO:0007669"/>
    <property type="project" value="InterPro"/>
</dbReference>
<dbReference type="Pfam" id="PF00239">
    <property type="entry name" value="Resolvase"/>
    <property type="match status" value="1"/>
</dbReference>
<feature type="domain" description="Recombinase" evidence="3">
    <location>
        <begin position="160"/>
        <end position="299"/>
    </location>
</feature>
<dbReference type="SUPFAM" id="SSF53041">
    <property type="entry name" value="Resolvase-like"/>
    <property type="match status" value="1"/>
</dbReference>
<evidence type="ECO:0000313" key="4">
    <source>
        <dbReference type="EMBL" id="MBK1696631.1"/>
    </source>
</evidence>
<dbReference type="EMBL" id="NRRE01000017">
    <property type="protein sequence ID" value="MBK1696631.1"/>
    <property type="molecule type" value="Genomic_DNA"/>
</dbReference>
<reference evidence="4" key="2">
    <citation type="journal article" date="2020" name="Microorganisms">
        <title>Osmotic Adaptation and Compatible Solute Biosynthesis of Phototrophic Bacteria as Revealed from Genome Analyses.</title>
        <authorList>
            <person name="Imhoff J.F."/>
            <person name="Rahn T."/>
            <person name="Kunzel S."/>
            <person name="Keller A."/>
            <person name="Neulinger S.C."/>
        </authorList>
    </citation>
    <scope>NUCLEOTIDE SEQUENCE</scope>
    <source>
        <strain evidence="4">DSM 9154</strain>
    </source>
</reference>
<organism evidence="4 5">
    <name type="scientific">Rhodovibrio salinarum</name>
    <dbReference type="NCBI Taxonomy" id="1087"/>
    <lineage>
        <taxon>Bacteria</taxon>
        <taxon>Pseudomonadati</taxon>
        <taxon>Pseudomonadota</taxon>
        <taxon>Alphaproteobacteria</taxon>
        <taxon>Rhodospirillales</taxon>
        <taxon>Rhodovibrionaceae</taxon>
        <taxon>Rhodovibrio</taxon>
    </lineage>
</organism>
<evidence type="ECO:0008006" key="6">
    <source>
        <dbReference type="Google" id="ProtNLM"/>
    </source>
</evidence>
<accession>A0A934QGL6</accession>
<gene>
    <name evidence="4" type="ORF">CKO21_05170</name>
</gene>
<dbReference type="PANTHER" id="PTHR30461">
    <property type="entry name" value="DNA-INVERTASE FROM LAMBDOID PROPHAGE"/>
    <property type="match status" value="1"/>
</dbReference>
<dbReference type="GO" id="GO:0000150">
    <property type="term" value="F:DNA strand exchange activity"/>
    <property type="evidence" value="ECO:0007669"/>
    <property type="project" value="InterPro"/>
</dbReference>
<dbReference type="InterPro" id="IPR011109">
    <property type="entry name" value="DNA_bind_recombinase_dom"/>
</dbReference>
<sequence length="561" mass="61977">MARSLARQSDRLRAAVYARYSTDGQRDASIGDQVEVCRRYAERQGFEVVDVYSDAAQSGASIHRPGYQKLVADLTLGRYDVVLVEALDRLSRRLADTAHLYDRLAFHGIALHASDHGEITSLHVGMMGTISQMYLSDLRAKTWRGQLGRVRDGRSGGGLGYGYRVTGDGTDDRGGRTIEPREAAVVERIFRMYAGGESPRAIARTLNADGIPGPAGRPWIDTTIRGQRDRGTGILNNALYVGRLEWNRCRYVKDPQTGRRVARPNPPEQWEITEVPELRILQDALWQAVKDRQTHTTREMSRDGDGNALNRAHRRKFLLSGLLTCGECGAGYTIMGKDRYGCATHRNKGTCSNSRTIGRQVAEQRVLNGLKDHLLAPDIVATFVETVRNQLKAAQESHGAERRAVEKELAQTETALQRIIDAIETGAWSESLRTRLADLERRKAELMAQLEQPEPNPDFTLHPNLAQVYRRRVAELEAALDTPEIRTEAMETLRGLIERIDVAPSGNLGVDLTLHGDLARLLQLCTAAESERKNAPGGGASGADLLSVVAGAGFEPATFRL</sequence>
<evidence type="ECO:0000256" key="1">
    <source>
        <dbReference type="SAM" id="Coils"/>
    </source>
</evidence>
<reference evidence="4" key="1">
    <citation type="submission" date="2017-08" db="EMBL/GenBank/DDBJ databases">
        <authorList>
            <person name="Imhoff J.F."/>
            <person name="Rahn T."/>
            <person name="Kuenzel S."/>
            <person name="Neulinger S.C."/>
        </authorList>
    </citation>
    <scope>NUCLEOTIDE SEQUENCE</scope>
    <source>
        <strain evidence="4">DSM 9154</strain>
    </source>
</reference>
<dbReference type="Gene3D" id="3.40.50.1390">
    <property type="entry name" value="Resolvase, N-terminal catalytic domain"/>
    <property type="match status" value="1"/>
</dbReference>
<evidence type="ECO:0000259" key="3">
    <source>
        <dbReference type="PROSITE" id="PS51737"/>
    </source>
</evidence>
<proteinExistence type="predicted"/>
<dbReference type="InterPro" id="IPR036162">
    <property type="entry name" value="Resolvase-like_N_sf"/>
</dbReference>
<keyword evidence="5" id="KW-1185">Reference proteome</keyword>
<protein>
    <recommendedName>
        <fullName evidence="6">Site-specific DNA recombinase</fullName>
    </recommendedName>
</protein>